<keyword evidence="3" id="KW-1185">Reference proteome</keyword>
<evidence type="ECO:0000313" key="3">
    <source>
        <dbReference type="Proteomes" id="UP000809789"/>
    </source>
</evidence>
<feature type="compositionally biased region" description="Acidic residues" evidence="1">
    <location>
        <begin position="277"/>
        <end position="290"/>
    </location>
</feature>
<sequence length="658" mass="70946">MPDSVASRQDLFAEHHPQTQHFYLSHVFAGDLQHSTTTSTLVSRFSNQADMTTPGPDNTSSCESGPRRSGRNDGKQVNYDARLHPSYDKAMKPIQYAKLMDLPRPSPRAWRSSSAASDTSSRSSSSNRSNASDDSDHTSDTPLTEEFSGDDMPTSRSPDAKATRRSSRAAAQKYHNYSREHHPQDKYLPGRRKRKDTIGASHSTPSRSPKVPIKDNLETRDQSNTDNTEQEPPRKKVKRGSQQITSQGRIGNAEDSRRAGATAAVTITSSPVRPQQAEDDSEDEQDEDDTVNQPTNFSQNKDGISVGDQEHEPNDFQEPSNEHEDVLDDEDDDTTPTDDLNALEDMIDSVDAVEAATYKTNEPLDLADVNAAARASGPPREKVLNDRTHQGLTDHEQNSRPHGARLSFQDDTLAPEMDMESEDFHAVTKPDITTQSRSIPGNADVIRGLQLIAGAGLTQEQLMALFAGTLPQGVPSSADSFAARSGSRIHNDTPQSSIQSAFTALSSSAPPVGSQRSSADQHSPASHPSTQGTQDTQGHSGRPAKGTSRPSSELGTASQKLPTGRPSQLGLRPDLTRSRNDAPEGGNRASGSAASSRPTSTTSSQRLAPSTSQRSRVPTRDIPITPEPHQQLEADDDSASTLSGGVVDDMDGLGAIGR</sequence>
<feature type="compositionally biased region" description="Polar residues" evidence="1">
    <location>
        <begin position="240"/>
        <end position="249"/>
    </location>
</feature>
<feature type="compositionally biased region" description="Basic and acidic residues" evidence="1">
    <location>
        <begin position="379"/>
        <end position="399"/>
    </location>
</feature>
<proteinExistence type="predicted"/>
<dbReference type="OrthoDB" id="10434922at2759"/>
<evidence type="ECO:0000313" key="2">
    <source>
        <dbReference type="EMBL" id="KAG8628045.1"/>
    </source>
</evidence>
<protein>
    <submittedName>
        <fullName evidence="2">Uncharacterized protein</fullName>
    </submittedName>
</protein>
<dbReference type="EMBL" id="JAESVG020000004">
    <property type="protein sequence ID" value="KAG8628045.1"/>
    <property type="molecule type" value="Genomic_DNA"/>
</dbReference>
<accession>A0A8K0L5W1</accession>
<reference evidence="2" key="1">
    <citation type="submission" date="2021-07" db="EMBL/GenBank/DDBJ databases">
        <title>Elsinoe batatas strain:CRI-CJ2 Genome sequencing and assembly.</title>
        <authorList>
            <person name="Huang L."/>
        </authorList>
    </citation>
    <scope>NUCLEOTIDE SEQUENCE</scope>
    <source>
        <strain evidence="2">CRI-CJ2</strain>
    </source>
</reference>
<feature type="compositionally biased region" description="Polar residues" evidence="1">
    <location>
        <begin position="492"/>
        <end position="539"/>
    </location>
</feature>
<feature type="region of interest" description="Disordered" evidence="1">
    <location>
        <begin position="373"/>
        <end position="405"/>
    </location>
</feature>
<name>A0A8K0L5W1_9PEZI</name>
<feature type="region of interest" description="Disordered" evidence="1">
    <location>
        <begin position="46"/>
        <end position="86"/>
    </location>
</feature>
<feature type="region of interest" description="Disordered" evidence="1">
    <location>
        <begin position="102"/>
        <end position="342"/>
    </location>
</feature>
<feature type="region of interest" description="Disordered" evidence="1">
    <location>
        <begin position="477"/>
        <end position="658"/>
    </location>
</feature>
<feature type="compositionally biased region" description="Polar residues" evidence="1">
    <location>
        <begin position="607"/>
        <end position="616"/>
    </location>
</feature>
<gene>
    <name evidence="2" type="ORF">KVT40_003918</name>
</gene>
<feature type="compositionally biased region" description="Low complexity" evidence="1">
    <location>
        <begin position="585"/>
        <end position="606"/>
    </location>
</feature>
<organism evidence="2 3">
    <name type="scientific">Elsinoe batatas</name>
    <dbReference type="NCBI Taxonomy" id="2601811"/>
    <lineage>
        <taxon>Eukaryota</taxon>
        <taxon>Fungi</taxon>
        <taxon>Dikarya</taxon>
        <taxon>Ascomycota</taxon>
        <taxon>Pezizomycotina</taxon>
        <taxon>Dothideomycetes</taxon>
        <taxon>Dothideomycetidae</taxon>
        <taxon>Myriangiales</taxon>
        <taxon>Elsinoaceae</taxon>
        <taxon>Elsinoe</taxon>
    </lineage>
</organism>
<feature type="compositionally biased region" description="Polar residues" evidence="1">
    <location>
        <begin position="291"/>
        <end position="302"/>
    </location>
</feature>
<comment type="caution">
    <text evidence="2">The sequence shown here is derived from an EMBL/GenBank/DDBJ whole genome shotgun (WGS) entry which is preliminary data.</text>
</comment>
<feature type="compositionally biased region" description="Polar residues" evidence="1">
    <location>
        <begin position="548"/>
        <end position="561"/>
    </location>
</feature>
<feature type="compositionally biased region" description="Basic and acidic residues" evidence="1">
    <location>
        <begin position="308"/>
        <end position="324"/>
    </location>
</feature>
<evidence type="ECO:0000256" key="1">
    <source>
        <dbReference type="SAM" id="MobiDB-lite"/>
    </source>
</evidence>
<feature type="compositionally biased region" description="Basic and acidic residues" evidence="1">
    <location>
        <begin position="212"/>
        <end position="223"/>
    </location>
</feature>
<dbReference type="Proteomes" id="UP000809789">
    <property type="component" value="Unassembled WGS sequence"/>
</dbReference>
<feature type="compositionally biased region" description="Polar residues" evidence="1">
    <location>
        <begin position="46"/>
        <end position="63"/>
    </location>
</feature>
<feature type="compositionally biased region" description="Acidic residues" evidence="1">
    <location>
        <begin position="325"/>
        <end position="342"/>
    </location>
</feature>
<dbReference type="AlphaFoldDB" id="A0A8K0L5W1"/>
<feature type="compositionally biased region" description="Low complexity" evidence="1">
    <location>
        <begin position="107"/>
        <end position="132"/>
    </location>
</feature>